<accession>A0A1B1AFL8</accession>
<dbReference type="EMBL" id="CP013244">
    <property type="protein sequence ID" value="ANP45376.1"/>
    <property type="molecule type" value="Genomic_DNA"/>
</dbReference>
<dbReference type="InterPro" id="IPR008220">
    <property type="entry name" value="HAT_MetX-like"/>
</dbReference>
<evidence type="ECO:0000256" key="1">
    <source>
        <dbReference type="ARBA" id="ARBA00022679"/>
    </source>
</evidence>
<dbReference type="Gene3D" id="3.40.50.1820">
    <property type="entry name" value="alpha/beta hydrolase"/>
    <property type="match status" value="1"/>
</dbReference>
<dbReference type="EC" id="2.3.1.-" evidence="2"/>
<keyword evidence="2 4" id="KW-0012">Acyltransferase</keyword>
<dbReference type="Proteomes" id="UP000092498">
    <property type="component" value="Chromosome"/>
</dbReference>
<dbReference type="InParanoid" id="A0A1B1AFL8"/>
<dbReference type="RefSeq" id="WP_066768572.1">
    <property type="nucleotide sequence ID" value="NZ_CP013244.1"/>
</dbReference>
<dbReference type="NCBIfam" id="NF001209">
    <property type="entry name" value="PRK00175.1"/>
    <property type="match status" value="1"/>
</dbReference>
<dbReference type="InterPro" id="IPR000073">
    <property type="entry name" value="AB_hydrolase_1"/>
</dbReference>
<organism evidence="4 5">
    <name type="scientific">Candidatus Viadribacter manganicus</name>
    <dbReference type="NCBI Taxonomy" id="1759059"/>
    <lineage>
        <taxon>Bacteria</taxon>
        <taxon>Pseudomonadati</taxon>
        <taxon>Pseudomonadota</taxon>
        <taxon>Alphaproteobacteria</taxon>
        <taxon>Hyphomonadales</taxon>
        <taxon>Hyphomonadaceae</taxon>
        <taxon>Candidatus Viadribacter</taxon>
    </lineage>
</organism>
<comment type="subunit">
    <text evidence="2">Homodimer.</text>
</comment>
<feature type="site" description="Important for acyl-CoA specificity" evidence="2">
    <location>
        <position position="324"/>
    </location>
</feature>
<keyword evidence="5" id="KW-1185">Reference proteome</keyword>
<evidence type="ECO:0000259" key="3">
    <source>
        <dbReference type="Pfam" id="PF00561"/>
    </source>
</evidence>
<evidence type="ECO:0000313" key="4">
    <source>
        <dbReference type="EMBL" id="ANP45376.1"/>
    </source>
</evidence>
<comment type="caution">
    <text evidence="2">Lacks conserved residue(s) required for the propagation of feature annotation.</text>
</comment>
<comment type="subcellular location">
    <subcellularLocation>
        <location evidence="2">Cytoplasm</location>
    </subcellularLocation>
</comment>
<protein>
    <recommendedName>
        <fullName evidence="2">Probable acyltransferase</fullName>
        <ecNumber evidence="2">2.3.1.-</ecNumber>
    </recommendedName>
</protein>
<name>A0A1B1AFL8_9PROT</name>
<keyword evidence="1 2" id="KW-0808">Transferase</keyword>
<dbReference type="SUPFAM" id="SSF53474">
    <property type="entry name" value="alpha/beta-Hydrolases"/>
    <property type="match status" value="1"/>
</dbReference>
<comment type="similarity">
    <text evidence="2">Belongs to the AB hydrolase superfamily. MetX family.</text>
</comment>
<dbReference type="GO" id="GO:0009086">
    <property type="term" value="P:methionine biosynthetic process"/>
    <property type="evidence" value="ECO:0007669"/>
    <property type="project" value="TreeGrafter"/>
</dbReference>
<sequence>MIHAGGAAAKLQAAGGVRSLAFDASTPLQLSSGEALAPLAVAFETYGALNPDRTNAVLVCHSLTGDQFVASPNPITGRPAWWPRIVGPGRPIDTNRFFVICSNVLGGSMGTTGPGTIAPDGLPHSLRLPAITMADAVRAQAMLVEALGIENLFCVIGPGMGGMQALQWASAYPKRVFSCVTVAAAAKQSAQNIALAELGRQAIMADPDWRNGAYLQHGVRPTRGGSVARTSAQLAGLSAQDVRSRFESARTQERFAFNAEGANDTMRQQQGAGFVDRFDANSYLYLSRAMDGFDLGADFGGRLSNAFQGGATRHGVFSFSSDWRYPPEEGREIARALAAAGAEASFLEITSAQGHDAYMGNEPAFEAALTGFIDASAAARGLALNGGGA</sequence>
<keyword evidence="2" id="KW-0963">Cytoplasm</keyword>
<gene>
    <name evidence="4" type="primary">metX</name>
    <name evidence="4" type="ORF">ATE48_05330</name>
</gene>
<dbReference type="InterPro" id="IPR029058">
    <property type="entry name" value="AB_hydrolase_fold"/>
</dbReference>
<dbReference type="Pfam" id="PF00561">
    <property type="entry name" value="Abhydrolase_1"/>
    <property type="match status" value="1"/>
</dbReference>
<dbReference type="Gene3D" id="1.10.1740.110">
    <property type="match status" value="1"/>
</dbReference>
<evidence type="ECO:0000313" key="5">
    <source>
        <dbReference type="Proteomes" id="UP000092498"/>
    </source>
</evidence>
<dbReference type="HAMAP" id="MF_00296">
    <property type="entry name" value="MetX_acyltransf"/>
    <property type="match status" value="1"/>
</dbReference>
<reference evidence="4 5" key="1">
    <citation type="submission" date="2015-11" db="EMBL/GenBank/DDBJ databases">
        <title>Whole-Genome Sequence of Candidatus Oderbacter manganicum from the National Park Lower Oder Valley, Germany.</title>
        <authorList>
            <person name="Braun B."/>
            <person name="Liere K."/>
            <person name="Szewzyk U."/>
        </authorList>
    </citation>
    <scope>NUCLEOTIDE SEQUENCE [LARGE SCALE GENOMIC DNA]</scope>
    <source>
        <strain evidence="4 5">OTSz_A_272</strain>
    </source>
</reference>
<dbReference type="GO" id="GO:0004414">
    <property type="term" value="F:homoserine O-acetyltransferase activity"/>
    <property type="evidence" value="ECO:0007669"/>
    <property type="project" value="TreeGrafter"/>
</dbReference>
<proteinExistence type="inferred from homology"/>
<dbReference type="PANTHER" id="PTHR32268">
    <property type="entry name" value="HOMOSERINE O-ACETYLTRANSFERASE"/>
    <property type="match status" value="1"/>
</dbReference>
<dbReference type="NCBIfam" id="TIGR01392">
    <property type="entry name" value="homoserO_Ac_trn"/>
    <property type="match status" value="1"/>
</dbReference>
<keyword evidence="2" id="KW-0028">Amino-acid biosynthesis</keyword>
<feature type="domain" description="AB hydrolase-1" evidence="3">
    <location>
        <begin position="56"/>
        <end position="359"/>
    </location>
</feature>
<dbReference type="GO" id="GO:0005737">
    <property type="term" value="C:cytoplasm"/>
    <property type="evidence" value="ECO:0007669"/>
    <property type="project" value="UniProtKB-SubCell"/>
</dbReference>
<dbReference type="OrthoDB" id="9800754at2"/>
<dbReference type="AlphaFoldDB" id="A0A1B1AFL8"/>
<dbReference type="STRING" id="1759059.ATE48_05330"/>
<dbReference type="PANTHER" id="PTHR32268:SF11">
    <property type="entry name" value="HOMOSERINE O-ACETYLTRANSFERASE"/>
    <property type="match status" value="1"/>
</dbReference>
<dbReference type="KEGG" id="cbot:ATE48_05330"/>
<evidence type="ECO:0000256" key="2">
    <source>
        <dbReference type="HAMAP-Rule" id="MF_00296"/>
    </source>
</evidence>
<feature type="active site" evidence="2">
    <location>
        <position position="322"/>
    </location>
</feature>
<dbReference type="GO" id="GO:0009092">
    <property type="term" value="P:homoserine metabolic process"/>
    <property type="evidence" value="ECO:0007669"/>
    <property type="project" value="TreeGrafter"/>
</dbReference>
<dbReference type="PIRSF" id="PIRSF000443">
    <property type="entry name" value="Homoser_Ac_trans"/>
    <property type="match status" value="1"/>
</dbReference>